<protein>
    <submittedName>
        <fullName evidence="2">Uncharacterized protein</fullName>
    </submittedName>
</protein>
<proteinExistence type="predicted"/>
<evidence type="ECO:0000313" key="3">
    <source>
        <dbReference type="Proteomes" id="UP001501455"/>
    </source>
</evidence>
<keyword evidence="3" id="KW-1185">Reference proteome</keyword>
<name>A0ABP6U6P9_9ACTN</name>
<dbReference type="RefSeq" id="WP_345583972.1">
    <property type="nucleotide sequence ID" value="NZ_BAAAXF010000074.1"/>
</dbReference>
<evidence type="ECO:0000313" key="2">
    <source>
        <dbReference type="EMBL" id="GAA3503237.1"/>
    </source>
</evidence>
<dbReference type="EMBL" id="BAAAXF010000074">
    <property type="protein sequence ID" value="GAA3503237.1"/>
    <property type="molecule type" value="Genomic_DNA"/>
</dbReference>
<feature type="region of interest" description="Disordered" evidence="1">
    <location>
        <begin position="1"/>
        <end position="24"/>
    </location>
</feature>
<gene>
    <name evidence="2" type="ORF">GCM10019016_103470</name>
</gene>
<comment type="caution">
    <text evidence="2">The sequence shown here is derived from an EMBL/GenBank/DDBJ whole genome shotgun (WGS) entry which is preliminary data.</text>
</comment>
<sequence length="59" mass="6282">MAGPVEEIGPSWQERHQAGLAPRPRKRVVARLHDLSLTGQAPAAREEIPAAAYAGGGPW</sequence>
<reference evidence="3" key="1">
    <citation type="journal article" date="2019" name="Int. J. Syst. Evol. Microbiol.">
        <title>The Global Catalogue of Microorganisms (GCM) 10K type strain sequencing project: providing services to taxonomists for standard genome sequencing and annotation.</title>
        <authorList>
            <consortium name="The Broad Institute Genomics Platform"/>
            <consortium name="The Broad Institute Genome Sequencing Center for Infectious Disease"/>
            <person name="Wu L."/>
            <person name="Ma J."/>
        </authorList>
    </citation>
    <scope>NUCLEOTIDE SEQUENCE [LARGE SCALE GENOMIC DNA]</scope>
    <source>
        <strain evidence="3">JCM 4816</strain>
    </source>
</reference>
<organism evidence="2 3">
    <name type="scientific">Streptomyces prasinosporus</name>
    <dbReference type="NCBI Taxonomy" id="68256"/>
    <lineage>
        <taxon>Bacteria</taxon>
        <taxon>Bacillati</taxon>
        <taxon>Actinomycetota</taxon>
        <taxon>Actinomycetes</taxon>
        <taxon>Kitasatosporales</taxon>
        <taxon>Streptomycetaceae</taxon>
        <taxon>Streptomyces</taxon>
        <taxon>Streptomyces albogriseolus group</taxon>
    </lineage>
</organism>
<evidence type="ECO:0000256" key="1">
    <source>
        <dbReference type="SAM" id="MobiDB-lite"/>
    </source>
</evidence>
<accession>A0ABP6U6P9</accession>
<dbReference type="Proteomes" id="UP001501455">
    <property type="component" value="Unassembled WGS sequence"/>
</dbReference>